<organism evidence="2 3">
    <name type="scientific">Caenorhabditis elegans</name>
    <dbReference type="NCBI Taxonomy" id="6239"/>
    <lineage>
        <taxon>Eukaryota</taxon>
        <taxon>Metazoa</taxon>
        <taxon>Ecdysozoa</taxon>
        <taxon>Nematoda</taxon>
        <taxon>Chromadorea</taxon>
        <taxon>Rhabditida</taxon>
        <taxon>Rhabditina</taxon>
        <taxon>Rhabditomorpha</taxon>
        <taxon>Rhabditoidea</taxon>
        <taxon>Rhabditidae</taxon>
        <taxon>Peloderinae</taxon>
        <taxon>Caenorhabditis</taxon>
    </lineage>
</organism>
<dbReference type="AGR" id="WB:WBGene00017650"/>
<dbReference type="Proteomes" id="UP000001940">
    <property type="component" value="Chromosome I"/>
</dbReference>
<feature type="signal peptide" evidence="1">
    <location>
        <begin position="1"/>
        <end position="19"/>
    </location>
</feature>
<feature type="chain" id="PRO_5018141350" evidence="1">
    <location>
        <begin position="20"/>
        <end position="324"/>
    </location>
</feature>
<evidence type="ECO:0000313" key="4">
    <source>
        <dbReference type="WormBase" id="F21A9.1b"/>
    </source>
</evidence>
<dbReference type="AlphaFoldDB" id="A0A3P6NNM4"/>
<protein>
    <submittedName>
        <fullName evidence="2">PRELI/MSF1 domain-containing protein</fullName>
    </submittedName>
</protein>
<gene>
    <name evidence="2" type="ORF">CELE_F21A9.1</name>
    <name evidence="2 4" type="ORF">F21A9.1</name>
</gene>
<name>A0A3P6NNM4_CAEEL</name>
<sequence length="324" mass="37097">MHLFTEFLLFFGFFLKIESALESSFPLKVLPLKFGENPKNHERVYYSEESVINIFKYSGYTPLNFSTSSPYGLATPDTDCEVIDTLCPQLTQIFHVSVNGLPKLVTYEELKDNDTMEIVEEAGYVGAWPGYCGTSDGALVEINYPFNSMRPLENVVFNKILLRLRPILRVRNPEGLVAFTTSFRNNEYLKNYKFDKVYNVSLIDSTTNVTVISDACGKMTLLYEFFNPMTMTYRLKTSARSSDPNDDYEEMVKRAGYVFREESSALRCLGEIQPIVEFQNPAKPSDIHYASSPEEIQEYTSVKKWTNLGRMGFTSWGNFAFAKR</sequence>
<dbReference type="OrthoDB" id="5784258at2759"/>
<evidence type="ECO:0000313" key="2">
    <source>
        <dbReference type="EMBL" id="VDJ61998.1"/>
    </source>
</evidence>
<dbReference type="EMBL" id="BX284601">
    <property type="protein sequence ID" value="VDJ61998.1"/>
    <property type="molecule type" value="Genomic_DNA"/>
</dbReference>
<dbReference type="InParanoid" id="A0A3P6NNM4"/>
<dbReference type="WormBase" id="F21A9.1b">
    <property type="protein sequence ID" value="CE52870"/>
    <property type="gene ID" value="WBGene00017650"/>
</dbReference>
<dbReference type="ExpressionAtlas" id="A0A3P6NNM4">
    <property type="expression patterns" value="baseline"/>
</dbReference>
<evidence type="ECO:0000256" key="1">
    <source>
        <dbReference type="SAM" id="SignalP"/>
    </source>
</evidence>
<dbReference type="FunCoup" id="A0A3P6NNM4">
    <property type="interactions" value="1522"/>
</dbReference>
<proteinExistence type="predicted"/>
<keyword evidence="3" id="KW-1185">Reference proteome</keyword>
<evidence type="ECO:0000313" key="3">
    <source>
        <dbReference type="Proteomes" id="UP000001940"/>
    </source>
</evidence>
<keyword evidence="1" id="KW-0732">Signal</keyword>
<accession>A0A3P6NNM4</accession>
<reference evidence="2 3" key="1">
    <citation type="journal article" date="1998" name="Science">
        <title>Genome sequence of the nematode C. elegans: a platform for investigating biology.</title>
        <authorList>
            <consortium name="The C. elegans sequencing consortium"/>
            <person name="Sulson J.E."/>
            <person name="Waterston R."/>
        </authorList>
    </citation>
    <scope>NUCLEOTIDE SEQUENCE [LARGE SCALE GENOMIC DNA]</scope>
    <source>
        <strain evidence="2 3">Bristol N2</strain>
    </source>
</reference>